<evidence type="ECO:0000313" key="3">
    <source>
        <dbReference type="Proteomes" id="UP000006727"/>
    </source>
</evidence>
<sequence length="147" mass="16124">MLHVARSKSQLFQGSGYKPSAMQRQIAIADEGLLEFHIERLPIRLSFNSADIHGCAFVGYHNAQDSTKATGSFSKPDCAWATWISSSATGSLASQHSESSAVTQLQLVAVQSALAMRQLAFTWHRPASVLSQLEATELLFIYVLREL</sequence>
<dbReference type="PaxDb" id="3218-PP1S99_228V6.1"/>
<dbReference type="InParanoid" id="A9SNZ0"/>
<reference evidence="1 3" key="2">
    <citation type="journal article" date="2018" name="Plant J.">
        <title>The Physcomitrella patens chromosome-scale assembly reveals moss genome structure and evolution.</title>
        <authorList>
            <person name="Lang D."/>
            <person name="Ullrich K.K."/>
            <person name="Murat F."/>
            <person name="Fuchs J."/>
            <person name="Jenkins J."/>
            <person name="Haas F.B."/>
            <person name="Piednoel M."/>
            <person name="Gundlach H."/>
            <person name="Van Bel M."/>
            <person name="Meyberg R."/>
            <person name="Vives C."/>
            <person name="Morata J."/>
            <person name="Symeonidi A."/>
            <person name="Hiss M."/>
            <person name="Muchero W."/>
            <person name="Kamisugi Y."/>
            <person name="Saleh O."/>
            <person name="Blanc G."/>
            <person name="Decker E.L."/>
            <person name="van Gessel N."/>
            <person name="Grimwood J."/>
            <person name="Hayes R.D."/>
            <person name="Graham S.W."/>
            <person name="Gunter L.E."/>
            <person name="McDaniel S.F."/>
            <person name="Hoernstein S.N.W."/>
            <person name="Larsson A."/>
            <person name="Li F.W."/>
            <person name="Perroud P.F."/>
            <person name="Phillips J."/>
            <person name="Ranjan P."/>
            <person name="Rokshar D.S."/>
            <person name="Rothfels C.J."/>
            <person name="Schneider L."/>
            <person name="Shu S."/>
            <person name="Stevenson D.W."/>
            <person name="Thummler F."/>
            <person name="Tillich M."/>
            <person name="Villarreal Aguilar J.C."/>
            <person name="Widiez T."/>
            <person name="Wong G.K."/>
            <person name="Wymore A."/>
            <person name="Zhang Y."/>
            <person name="Zimmer A.D."/>
            <person name="Quatrano R.S."/>
            <person name="Mayer K.F.X."/>
            <person name="Goodstein D."/>
            <person name="Casacuberta J.M."/>
            <person name="Vandepoele K."/>
            <person name="Reski R."/>
            <person name="Cuming A.C."/>
            <person name="Tuskan G.A."/>
            <person name="Maumus F."/>
            <person name="Salse J."/>
            <person name="Schmutz J."/>
            <person name="Rensing S.A."/>
        </authorList>
    </citation>
    <scope>NUCLEOTIDE SEQUENCE [LARGE SCALE GENOMIC DNA]</scope>
    <source>
        <strain evidence="2 3">cv. Gransden 2004</strain>
    </source>
</reference>
<dbReference type="EnsemblPlants" id="Pp3c15_10230V3.2">
    <property type="protein sequence ID" value="PAC:32926663.CDS.1"/>
    <property type="gene ID" value="Pp3c15_10230"/>
</dbReference>
<name>A9SNZ0_PHYPA</name>
<evidence type="ECO:0000313" key="1">
    <source>
        <dbReference type="EMBL" id="PNR39286.1"/>
    </source>
</evidence>
<dbReference type="HOGENOM" id="CLU_1771196_0_0_1"/>
<keyword evidence="3" id="KW-1185">Reference proteome</keyword>
<organism evidence="1">
    <name type="scientific">Physcomitrium patens</name>
    <name type="common">Spreading-leaved earth moss</name>
    <name type="synonym">Physcomitrella patens</name>
    <dbReference type="NCBI Taxonomy" id="3218"/>
    <lineage>
        <taxon>Eukaryota</taxon>
        <taxon>Viridiplantae</taxon>
        <taxon>Streptophyta</taxon>
        <taxon>Embryophyta</taxon>
        <taxon>Bryophyta</taxon>
        <taxon>Bryophytina</taxon>
        <taxon>Bryopsida</taxon>
        <taxon>Funariidae</taxon>
        <taxon>Funariales</taxon>
        <taxon>Funariaceae</taxon>
        <taxon>Physcomitrium</taxon>
    </lineage>
</organism>
<dbReference type="AlphaFoldDB" id="A9SNZ0"/>
<dbReference type="Gramene" id="Pp3c15_10230V3.2">
    <property type="protein sequence ID" value="PAC:32926663.CDS.1"/>
    <property type="gene ID" value="Pp3c15_10230"/>
</dbReference>
<protein>
    <submittedName>
        <fullName evidence="1 2">Uncharacterized protein</fullName>
    </submittedName>
</protein>
<dbReference type="EMBL" id="ABEU02000015">
    <property type="protein sequence ID" value="PNR39286.1"/>
    <property type="molecule type" value="Genomic_DNA"/>
</dbReference>
<evidence type="ECO:0000313" key="2">
    <source>
        <dbReference type="EnsemblPlants" id="PAC:32926662.CDS.1"/>
    </source>
</evidence>
<dbReference type="EnsemblPlants" id="Pp3c15_10230V3.1">
    <property type="protein sequence ID" value="PAC:32926662.CDS.1"/>
    <property type="gene ID" value="Pp3c15_10230"/>
</dbReference>
<accession>A9SNZ0</accession>
<dbReference type="Proteomes" id="UP000006727">
    <property type="component" value="Chromosome 15"/>
</dbReference>
<reference evidence="1 3" key="1">
    <citation type="journal article" date="2008" name="Science">
        <title>The Physcomitrella genome reveals evolutionary insights into the conquest of land by plants.</title>
        <authorList>
            <person name="Rensing S."/>
            <person name="Lang D."/>
            <person name="Zimmer A."/>
            <person name="Terry A."/>
            <person name="Salamov A."/>
            <person name="Shapiro H."/>
            <person name="Nishiyama T."/>
            <person name="Perroud P.-F."/>
            <person name="Lindquist E."/>
            <person name="Kamisugi Y."/>
            <person name="Tanahashi T."/>
            <person name="Sakakibara K."/>
            <person name="Fujita T."/>
            <person name="Oishi K."/>
            <person name="Shin-I T."/>
            <person name="Kuroki Y."/>
            <person name="Toyoda A."/>
            <person name="Suzuki Y."/>
            <person name="Hashimoto A."/>
            <person name="Yamaguchi K."/>
            <person name="Sugano A."/>
            <person name="Kohara Y."/>
            <person name="Fujiyama A."/>
            <person name="Anterola A."/>
            <person name="Aoki S."/>
            <person name="Ashton N."/>
            <person name="Barbazuk W.B."/>
            <person name="Barker E."/>
            <person name="Bennetzen J."/>
            <person name="Bezanilla M."/>
            <person name="Blankenship R."/>
            <person name="Cho S.H."/>
            <person name="Dutcher S."/>
            <person name="Estelle M."/>
            <person name="Fawcett J.A."/>
            <person name="Gundlach H."/>
            <person name="Hanada K."/>
            <person name="Heyl A."/>
            <person name="Hicks K.A."/>
            <person name="Hugh J."/>
            <person name="Lohr M."/>
            <person name="Mayer K."/>
            <person name="Melkozernov A."/>
            <person name="Murata T."/>
            <person name="Nelson D."/>
            <person name="Pils B."/>
            <person name="Prigge M."/>
            <person name="Reiss B."/>
            <person name="Renner T."/>
            <person name="Rombauts S."/>
            <person name="Rushton P."/>
            <person name="Sanderfoot A."/>
            <person name="Schween G."/>
            <person name="Shiu S.-H."/>
            <person name="Stueber K."/>
            <person name="Theodoulou F.L."/>
            <person name="Tu H."/>
            <person name="Van de Peer Y."/>
            <person name="Verrier P.J."/>
            <person name="Waters E."/>
            <person name="Wood A."/>
            <person name="Yang L."/>
            <person name="Cove D."/>
            <person name="Cuming A."/>
            <person name="Hasebe M."/>
            <person name="Lucas S."/>
            <person name="Mishler D.B."/>
            <person name="Reski R."/>
            <person name="Grigoriev I."/>
            <person name="Quatrano R.S."/>
            <person name="Boore J.L."/>
        </authorList>
    </citation>
    <scope>NUCLEOTIDE SEQUENCE [LARGE SCALE GENOMIC DNA]</scope>
    <source>
        <strain evidence="2 3">cv. Gransden 2004</strain>
    </source>
</reference>
<proteinExistence type="predicted"/>
<gene>
    <name evidence="1" type="ORF">PHYPA_019564</name>
</gene>
<dbReference type="Gramene" id="Pp3c15_10230V3.1">
    <property type="protein sequence ID" value="PAC:32926662.CDS.1"/>
    <property type="gene ID" value="Pp3c15_10230"/>
</dbReference>
<reference evidence="2" key="3">
    <citation type="submission" date="2020-12" db="UniProtKB">
        <authorList>
            <consortium name="EnsemblPlants"/>
        </authorList>
    </citation>
    <scope>IDENTIFICATION</scope>
</reference>